<gene>
    <name evidence="1" type="ORF">QE152_g19576</name>
</gene>
<evidence type="ECO:0000313" key="2">
    <source>
        <dbReference type="Proteomes" id="UP001458880"/>
    </source>
</evidence>
<dbReference type="EMBL" id="JASPKY010000186">
    <property type="protein sequence ID" value="KAK9722680.1"/>
    <property type="molecule type" value="Genomic_DNA"/>
</dbReference>
<protein>
    <submittedName>
        <fullName evidence="1">Uncharacterized protein</fullName>
    </submittedName>
</protein>
<sequence length="176" mass="20016">MTKRQQCMYINNKQDYDIRKLGVWNIRSLTGKEDEMVYEFNKTALDILVIPETKKKGTGEIDITDGHRLLYSGVPQMNRAAGGIACLVHRRLLQSIITWKGWSERILTVEFLIGGEILTIIAVYGPNENEKKEITETSKAVYGPNENEKKEVKDKFWNDLTKITETSNGKGFGSSN</sequence>
<organism evidence="1 2">
    <name type="scientific">Popillia japonica</name>
    <name type="common">Japanese beetle</name>
    <dbReference type="NCBI Taxonomy" id="7064"/>
    <lineage>
        <taxon>Eukaryota</taxon>
        <taxon>Metazoa</taxon>
        <taxon>Ecdysozoa</taxon>
        <taxon>Arthropoda</taxon>
        <taxon>Hexapoda</taxon>
        <taxon>Insecta</taxon>
        <taxon>Pterygota</taxon>
        <taxon>Neoptera</taxon>
        <taxon>Endopterygota</taxon>
        <taxon>Coleoptera</taxon>
        <taxon>Polyphaga</taxon>
        <taxon>Scarabaeiformia</taxon>
        <taxon>Scarabaeidae</taxon>
        <taxon>Rutelinae</taxon>
        <taxon>Popillia</taxon>
    </lineage>
</organism>
<keyword evidence="2" id="KW-1185">Reference proteome</keyword>
<evidence type="ECO:0000313" key="1">
    <source>
        <dbReference type="EMBL" id="KAK9722680.1"/>
    </source>
</evidence>
<dbReference type="InterPro" id="IPR036691">
    <property type="entry name" value="Endo/exonu/phosph_ase_sf"/>
</dbReference>
<dbReference type="Proteomes" id="UP001458880">
    <property type="component" value="Unassembled WGS sequence"/>
</dbReference>
<dbReference type="AlphaFoldDB" id="A0AAW1KNL5"/>
<reference evidence="1 2" key="1">
    <citation type="journal article" date="2024" name="BMC Genomics">
        <title>De novo assembly and annotation of Popillia japonica's genome with initial clues to its potential as an invasive pest.</title>
        <authorList>
            <person name="Cucini C."/>
            <person name="Boschi S."/>
            <person name="Funari R."/>
            <person name="Cardaioli E."/>
            <person name="Iannotti N."/>
            <person name="Marturano G."/>
            <person name="Paoli F."/>
            <person name="Bruttini M."/>
            <person name="Carapelli A."/>
            <person name="Frati F."/>
            <person name="Nardi F."/>
        </authorList>
    </citation>
    <scope>NUCLEOTIDE SEQUENCE [LARGE SCALE GENOMIC DNA]</scope>
    <source>
        <strain evidence="1">DMR45628</strain>
    </source>
</reference>
<proteinExistence type="predicted"/>
<accession>A0AAW1KNL5</accession>
<name>A0AAW1KNL5_POPJA</name>
<dbReference type="SUPFAM" id="SSF56219">
    <property type="entry name" value="DNase I-like"/>
    <property type="match status" value="1"/>
</dbReference>
<dbReference type="Gene3D" id="3.60.10.10">
    <property type="entry name" value="Endonuclease/exonuclease/phosphatase"/>
    <property type="match status" value="1"/>
</dbReference>
<comment type="caution">
    <text evidence="1">The sequence shown here is derived from an EMBL/GenBank/DDBJ whole genome shotgun (WGS) entry which is preliminary data.</text>
</comment>